<evidence type="ECO:0000313" key="2">
    <source>
        <dbReference type="EMBL" id="KAK7504885.1"/>
    </source>
</evidence>
<proteinExistence type="predicted"/>
<protein>
    <submittedName>
        <fullName evidence="2">Uncharacterized protein</fullName>
    </submittedName>
</protein>
<dbReference type="Proteomes" id="UP001519460">
    <property type="component" value="Unassembled WGS sequence"/>
</dbReference>
<name>A0ABD0M054_9CAEN</name>
<sequence length="164" mass="18511">MTPNISDPDFVVGEAANRATCEISPLITDHCYFIPIILRHCPCDVREAEQTPHLLLSPVQFLRPGQPAMFARRGEAMIPRSDSYAPPKTSTNSRHGSWLFQQKYIINSYGSSYVTHPSAVADQLWVETETRVTKFNEIKGKHPGRRSSANSSHEPRFLAAHRHE</sequence>
<gene>
    <name evidence="2" type="ORF">BaRGS_00003913</name>
</gene>
<accession>A0ABD0M054</accession>
<reference evidence="2 3" key="1">
    <citation type="journal article" date="2023" name="Sci. Data">
        <title>Genome assembly of the Korean intertidal mud-creeper Batillaria attramentaria.</title>
        <authorList>
            <person name="Patra A.K."/>
            <person name="Ho P.T."/>
            <person name="Jun S."/>
            <person name="Lee S.J."/>
            <person name="Kim Y."/>
            <person name="Won Y.J."/>
        </authorList>
    </citation>
    <scope>NUCLEOTIDE SEQUENCE [LARGE SCALE GENOMIC DNA]</scope>
    <source>
        <strain evidence="2">Wonlab-2016</strain>
    </source>
</reference>
<evidence type="ECO:0000313" key="3">
    <source>
        <dbReference type="Proteomes" id="UP001519460"/>
    </source>
</evidence>
<keyword evidence="3" id="KW-1185">Reference proteome</keyword>
<dbReference type="AlphaFoldDB" id="A0ABD0M054"/>
<dbReference type="EMBL" id="JACVVK020000013">
    <property type="protein sequence ID" value="KAK7504885.1"/>
    <property type="molecule type" value="Genomic_DNA"/>
</dbReference>
<feature type="region of interest" description="Disordered" evidence="1">
    <location>
        <begin position="136"/>
        <end position="164"/>
    </location>
</feature>
<organism evidence="2 3">
    <name type="scientific">Batillaria attramentaria</name>
    <dbReference type="NCBI Taxonomy" id="370345"/>
    <lineage>
        <taxon>Eukaryota</taxon>
        <taxon>Metazoa</taxon>
        <taxon>Spiralia</taxon>
        <taxon>Lophotrochozoa</taxon>
        <taxon>Mollusca</taxon>
        <taxon>Gastropoda</taxon>
        <taxon>Caenogastropoda</taxon>
        <taxon>Sorbeoconcha</taxon>
        <taxon>Cerithioidea</taxon>
        <taxon>Batillariidae</taxon>
        <taxon>Batillaria</taxon>
    </lineage>
</organism>
<evidence type="ECO:0000256" key="1">
    <source>
        <dbReference type="SAM" id="MobiDB-lite"/>
    </source>
</evidence>
<comment type="caution">
    <text evidence="2">The sequence shown here is derived from an EMBL/GenBank/DDBJ whole genome shotgun (WGS) entry which is preliminary data.</text>
</comment>